<accession>A0AAD8GSA3</accession>
<gene>
    <name evidence="6" type="ORF">POM88_047503</name>
</gene>
<dbReference type="Gene3D" id="3.30.40.10">
    <property type="entry name" value="Zinc/RING finger domain, C3HC4 (zinc finger)"/>
    <property type="match status" value="1"/>
</dbReference>
<dbReference type="GO" id="GO:0045862">
    <property type="term" value="P:positive regulation of proteolysis"/>
    <property type="evidence" value="ECO:0007669"/>
    <property type="project" value="TreeGrafter"/>
</dbReference>
<dbReference type="GO" id="GO:0043161">
    <property type="term" value="P:proteasome-mediated ubiquitin-dependent protein catabolic process"/>
    <property type="evidence" value="ECO:0007669"/>
    <property type="project" value="TreeGrafter"/>
</dbReference>
<dbReference type="InterPro" id="IPR013083">
    <property type="entry name" value="Znf_RING/FYVE/PHD"/>
</dbReference>
<keyword evidence="7" id="KW-1185">Reference proteome</keyword>
<proteinExistence type="predicted"/>
<dbReference type="EMBL" id="JAUIZM010000011">
    <property type="protein sequence ID" value="KAK1354247.1"/>
    <property type="molecule type" value="Genomic_DNA"/>
</dbReference>
<dbReference type="Proteomes" id="UP001237642">
    <property type="component" value="Unassembled WGS sequence"/>
</dbReference>
<dbReference type="EC" id="2.3.2.27" evidence="2"/>
<dbReference type="GO" id="GO:0071218">
    <property type="term" value="P:cellular response to misfolded protein"/>
    <property type="evidence" value="ECO:0007669"/>
    <property type="project" value="TreeGrafter"/>
</dbReference>
<comment type="catalytic activity">
    <reaction evidence="1">
        <text>S-ubiquitinyl-[E2 ubiquitin-conjugating enzyme]-L-cysteine + [acceptor protein]-L-lysine = [E2 ubiquitin-conjugating enzyme]-L-cysteine + N(6)-ubiquitinyl-[acceptor protein]-L-lysine.</text>
        <dbReference type="EC" id="2.3.2.27"/>
    </reaction>
</comment>
<comment type="caution">
    <text evidence="6">The sequence shown here is derived from an EMBL/GenBank/DDBJ whole genome shotgun (WGS) entry which is preliminary data.</text>
</comment>
<evidence type="ECO:0000256" key="5">
    <source>
        <dbReference type="ARBA" id="ARBA00022786"/>
    </source>
</evidence>
<evidence type="ECO:0000313" key="7">
    <source>
        <dbReference type="Proteomes" id="UP001237642"/>
    </source>
</evidence>
<name>A0AAD8GSA3_9APIA</name>
<evidence type="ECO:0000256" key="1">
    <source>
        <dbReference type="ARBA" id="ARBA00000900"/>
    </source>
</evidence>
<keyword evidence="4" id="KW-0677">Repeat</keyword>
<keyword evidence="5" id="KW-0833">Ubl conjugation pathway</keyword>
<keyword evidence="3" id="KW-0808">Transferase</keyword>
<reference evidence="6" key="2">
    <citation type="submission" date="2023-05" db="EMBL/GenBank/DDBJ databases">
        <authorList>
            <person name="Schelkunov M.I."/>
        </authorList>
    </citation>
    <scope>NUCLEOTIDE SEQUENCE</scope>
    <source>
        <strain evidence="6">Hsosn_3</strain>
        <tissue evidence="6">Leaf</tissue>
    </source>
</reference>
<dbReference type="GO" id="GO:0000209">
    <property type="term" value="P:protein polyubiquitination"/>
    <property type="evidence" value="ECO:0007669"/>
    <property type="project" value="TreeGrafter"/>
</dbReference>
<dbReference type="GO" id="GO:0061630">
    <property type="term" value="F:ubiquitin protein ligase activity"/>
    <property type="evidence" value="ECO:0007669"/>
    <property type="project" value="UniProtKB-EC"/>
</dbReference>
<dbReference type="SUPFAM" id="SSF57850">
    <property type="entry name" value="RING/U-box"/>
    <property type="match status" value="1"/>
</dbReference>
<dbReference type="AlphaFoldDB" id="A0AAD8GSA3"/>
<dbReference type="GO" id="GO:0051087">
    <property type="term" value="F:protein-folding chaperone binding"/>
    <property type="evidence" value="ECO:0007669"/>
    <property type="project" value="TreeGrafter"/>
</dbReference>
<evidence type="ECO:0000313" key="6">
    <source>
        <dbReference type="EMBL" id="KAK1354247.1"/>
    </source>
</evidence>
<evidence type="ECO:0000256" key="3">
    <source>
        <dbReference type="ARBA" id="ARBA00022679"/>
    </source>
</evidence>
<protein>
    <recommendedName>
        <fullName evidence="2">RING-type E3 ubiquitin transferase</fullName>
        <ecNumber evidence="2">2.3.2.27</ecNumber>
    </recommendedName>
</protein>
<evidence type="ECO:0000256" key="2">
    <source>
        <dbReference type="ARBA" id="ARBA00012483"/>
    </source>
</evidence>
<dbReference type="PANTHER" id="PTHR46803">
    <property type="entry name" value="E3 UBIQUITIN-PROTEIN LIGASE CHIP"/>
    <property type="match status" value="1"/>
</dbReference>
<organism evidence="6 7">
    <name type="scientific">Heracleum sosnowskyi</name>
    <dbReference type="NCBI Taxonomy" id="360622"/>
    <lineage>
        <taxon>Eukaryota</taxon>
        <taxon>Viridiplantae</taxon>
        <taxon>Streptophyta</taxon>
        <taxon>Embryophyta</taxon>
        <taxon>Tracheophyta</taxon>
        <taxon>Spermatophyta</taxon>
        <taxon>Magnoliopsida</taxon>
        <taxon>eudicotyledons</taxon>
        <taxon>Gunneridae</taxon>
        <taxon>Pentapetalae</taxon>
        <taxon>asterids</taxon>
        <taxon>campanulids</taxon>
        <taxon>Apiales</taxon>
        <taxon>Apiaceae</taxon>
        <taxon>Apioideae</taxon>
        <taxon>apioid superclade</taxon>
        <taxon>Tordylieae</taxon>
        <taxon>Tordyliinae</taxon>
        <taxon>Heracleum</taxon>
    </lineage>
</organism>
<reference evidence="6" key="1">
    <citation type="submission" date="2023-02" db="EMBL/GenBank/DDBJ databases">
        <title>Genome of toxic invasive species Heracleum sosnowskyi carries increased number of genes despite the absence of recent whole-genome duplications.</title>
        <authorList>
            <person name="Schelkunov M."/>
            <person name="Shtratnikova V."/>
            <person name="Makarenko M."/>
            <person name="Klepikova A."/>
            <person name="Omelchenko D."/>
            <person name="Novikova G."/>
            <person name="Obukhova E."/>
            <person name="Bogdanov V."/>
            <person name="Penin A."/>
            <person name="Logacheva M."/>
        </authorList>
    </citation>
    <scope>NUCLEOTIDE SEQUENCE</scope>
    <source>
        <strain evidence="6">Hsosn_3</strain>
        <tissue evidence="6">Leaf</tissue>
    </source>
</reference>
<dbReference type="GO" id="GO:0006515">
    <property type="term" value="P:protein quality control for misfolded or incompletely synthesized proteins"/>
    <property type="evidence" value="ECO:0007669"/>
    <property type="project" value="TreeGrafter"/>
</dbReference>
<sequence>MPRMGACVHKTVTGTGTGKLEGLKVPDYLCCKITLDIFRDLCCKITLDIFRDSVITHSRVTYERSVILGLLTWPSPSHNDEQIKDNSEDNREMVIEEFRKNRTARRNSELKLRNAKQDKEDSSTRDGEIKRGFKWQQTLASENQWLLRLDDITYSTLLTTKKTLTLLTQISIFILLTW</sequence>
<dbReference type="PANTHER" id="PTHR46803:SF2">
    <property type="entry name" value="E3 UBIQUITIN-PROTEIN LIGASE CHIP"/>
    <property type="match status" value="1"/>
</dbReference>
<evidence type="ECO:0000256" key="4">
    <source>
        <dbReference type="ARBA" id="ARBA00022737"/>
    </source>
</evidence>
<dbReference type="GO" id="GO:0005737">
    <property type="term" value="C:cytoplasm"/>
    <property type="evidence" value="ECO:0007669"/>
    <property type="project" value="TreeGrafter"/>
</dbReference>